<evidence type="ECO:0000313" key="3">
    <source>
        <dbReference type="Proteomes" id="UP000315677"/>
    </source>
</evidence>
<protein>
    <submittedName>
        <fullName evidence="2">Ferric iron reductase FhuF-like transporter</fullName>
    </submittedName>
</protein>
<dbReference type="AlphaFoldDB" id="A0A543DK20"/>
<feature type="domain" description="Ferric siderophore reductase C-terminal" evidence="1">
    <location>
        <begin position="199"/>
        <end position="219"/>
    </location>
</feature>
<dbReference type="Proteomes" id="UP000315677">
    <property type="component" value="Unassembled WGS sequence"/>
</dbReference>
<evidence type="ECO:0000313" key="2">
    <source>
        <dbReference type="EMBL" id="TQM09585.1"/>
    </source>
</evidence>
<dbReference type="Pfam" id="PF11575">
    <property type="entry name" value="FhuF_C"/>
    <property type="match status" value="1"/>
</dbReference>
<comment type="caution">
    <text evidence="2">The sequence shown here is derived from an EMBL/GenBank/DDBJ whole genome shotgun (WGS) entry which is preliminary data.</text>
</comment>
<reference evidence="2 3" key="1">
    <citation type="submission" date="2019-06" db="EMBL/GenBank/DDBJ databases">
        <title>Sequencing the genomes of 1000 actinobacteria strains.</title>
        <authorList>
            <person name="Klenk H.-P."/>
        </authorList>
    </citation>
    <scope>NUCLEOTIDE SEQUENCE [LARGE SCALE GENOMIC DNA]</scope>
    <source>
        <strain evidence="2 3">DSM 45301</strain>
    </source>
</reference>
<dbReference type="EMBL" id="VFPA01000003">
    <property type="protein sequence ID" value="TQM09585.1"/>
    <property type="molecule type" value="Genomic_DNA"/>
</dbReference>
<gene>
    <name evidence="2" type="ORF">FB558_5345</name>
</gene>
<proteinExistence type="predicted"/>
<sequence length="232" mass="24082">MPSVLADVAGLGPYFSVGTGPAADDERPVADLHRDPQPLRERIAHVRGALGGDERVAASLAFQGLAAQLVSPPYAAAVLHGVVPALTPADLRWRRTADGGWALRSGTTRCVPELAPLLDDLLGPLVAAVRAQVPVSERLLWGNAASTVAAAKRLVTVQRPASAARAAEVARAVLTAGPLAGAGEFLPARAPDRVWTFRRRSCCLYYRVPGGGLCGDCVLGDGPASPAARPPR</sequence>
<evidence type="ECO:0000259" key="1">
    <source>
        <dbReference type="Pfam" id="PF11575"/>
    </source>
</evidence>
<organism evidence="2 3">
    <name type="scientific">Pseudonocardia kunmingensis</name>
    <dbReference type="NCBI Taxonomy" id="630975"/>
    <lineage>
        <taxon>Bacteria</taxon>
        <taxon>Bacillati</taxon>
        <taxon>Actinomycetota</taxon>
        <taxon>Actinomycetes</taxon>
        <taxon>Pseudonocardiales</taxon>
        <taxon>Pseudonocardiaceae</taxon>
        <taxon>Pseudonocardia</taxon>
    </lineage>
</organism>
<keyword evidence="3" id="KW-1185">Reference proteome</keyword>
<name>A0A543DK20_9PSEU</name>
<dbReference type="InterPro" id="IPR024726">
    <property type="entry name" value="FhuF_C"/>
</dbReference>
<dbReference type="GO" id="GO:0051537">
    <property type="term" value="F:2 iron, 2 sulfur cluster binding"/>
    <property type="evidence" value="ECO:0007669"/>
    <property type="project" value="InterPro"/>
</dbReference>
<accession>A0A543DK20</accession>